<reference evidence="3 4" key="1">
    <citation type="submission" date="2022-01" db="EMBL/GenBank/DDBJ databases">
        <title>A chromosomal length assembly of Cordylochernes scorpioides.</title>
        <authorList>
            <person name="Zeh D."/>
            <person name="Zeh J."/>
        </authorList>
    </citation>
    <scope>NUCLEOTIDE SEQUENCE [LARGE SCALE GENOMIC DNA]</scope>
    <source>
        <strain evidence="3">IN4F17</strain>
        <tissue evidence="3">Whole Body</tissue>
    </source>
</reference>
<proteinExistence type="predicted"/>
<keyword evidence="4" id="KW-1185">Reference proteome</keyword>
<protein>
    <recommendedName>
        <fullName evidence="1">RNA-directed DNA polymerase</fullName>
        <ecNumber evidence="1">2.7.7.49</ecNumber>
    </recommendedName>
</protein>
<feature type="domain" description="Integrase catalytic" evidence="2">
    <location>
        <begin position="43"/>
        <end position="210"/>
    </location>
</feature>
<dbReference type="EMBL" id="CP092869">
    <property type="protein sequence ID" value="UYV70218.1"/>
    <property type="molecule type" value="Genomic_DNA"/>
</dbReference>
<accession>A0ABY6KN34</accession>
<dbReference type="InterPro" id="IPR012337">
    <property type="entry name" value="RNaseH-like_sf"/>
</dbReference>
<evidence type="ECO:0000313" key="3">
    <source>
        <dbReference type="EMBL" id="UYV70218.1"/>
    </source>
</evidence>
<name>A0ABY6KN34_9ARAC</name>
<dbReference type="InterPro" id="IPR001584">
    <property type="entry name" value="Integrase_cat-core"/>
</dbReference>
<organism evidence="3 4">
    <name type="scientific">Cordylochernes scorpioides</name>
    <dbReference type="NCBI Taxonomy" id="51811"/>
    <lineage>
        <taxon>Eukaryota</taxon>
        <taxon>Metazoa</taxon>
        <taxon>Ecdysozoa</taxon>
        <taxon>Arthropoda</taxon>
        <taxon>Chelicerata</taxon>
        <taxon>Arachnida</taxon>
        <taxon>Pseudoscorpiones</taxon>
        <taxon>Cheliferoidea</taxon>
        <taxon>Chernetidae</taxon>
        <taxon>Cordylochernes</taxon>
    </lineage>
</organism>
<dbReference type="InterPro" id="IPR036397">
    <property type="entry name" value="RNaseH_sf"/>
</dbReference>
<dbReference type="SUPFAM" id="SSF53098">
    <property type="entry name" value="Ribonuclease H-like"/>
    <property type="match status" value="1"/>
</dbReference>
<dbReference type="Pfam" id="PF17921">
    <property type="entry name" value="Integrase_H2C2"/>
    <property type="match status" value="1"/>
</dbReference>
<sequence>MKQRLVWPGMKNDIRKYVSSCPICQRDKFKYKSRPSKMSLPHQSRVPFHTVHVDFAEVTSNIKDKNSTFLLIIDEATRVVQAKAMKQHGRALIKYFNEHEDLKSVRTIVSDQGRSFVYVEFPRWATSKDIRLITTSPYHPAGNGLAERAIRDIKTFLSCYPHFKGGWKNSLEAAVRYHNRSYNSYLGCSPLFKLTKTSPVLPAEKEFNLHCPFYETEKSQIEQNLYRQRTNFYFNSQSATEALRAFRTFKGIRSGKSPLCCYSLRRMIKFIEKTGSLEAKLRSGRPSTCKSVAVTVSQNFEAIETLSTYGELKVIGFDKRQEFAAWVFRKIDIDEANFSLNGEVNPQNSRIWTTENPRNFTEMPLYQPRVTVWLRKGYSQIALSEITFMQDGGPPHISRGAKQLLKDTFSEDRPPRSPDLTPCDFWLWGYIRSRVYRCRPTTLAMLKASIRQFIINIINFNRYDI</sequence>
<dbReference type="Gene3D" id="1.10.340.70">
    <property type="match status" value="1"/>
</dbReference>
<dbReference type="InterPro" id="IPR041588">
    <property type="entry name" value="Integrase_H2C2"/>
</dbReference>
<dbReference type="InterPro" id="IPR050951">
    <property type="entry name" value="Retrovirus_Pol_polyprotein"/>
</dbReference>
<evidence type="ECO:0000259" key="2">
    <source>
        <dbReference type="PROSITE" id="PS50994"/>
    </source>
</evidence>
<evidence type="ECO:0000313" key="4">
    <source>
        <dbReference type="Proteomes" id="UP001235939"/>
    </source>
</evidence>
<dbReference type="PANTHER" id="PTHR37984">
    <property type="entry name" value="PROTEIN CBG26694"/>
    <property type="match status" value="1"/>
</dbReference>
<gene>
    <name evidence="3" type="ORF">LAZ67_7002223</name>
</gene>
<dbReference type="EC" id="2.7.7.49" evidence="1"/>
<dbReference type="Proteomes" id="UP001235939">
    <property type="component" value="Chromosome 07"/>
</dbReference>
<dbReference type="PROSITE" id="PS50994">
    <property type="entry name" value="INTEGRASE"/>
    <property type="match status" value="1"/>
</dbReference>
<evidence type="ECO:0000256" key="1">
    <source>
        <dbReference type="ARBA" id="ARBA00012493"/>
    </source>
</evidence>
<dbReference type="Gene3D" id="3.30.420.10">
    <property type="entry name" value="Ribonuclease H-like superfamily/Ribonuclease H"/>
    <property type="match status" value="2"/>
</dbReference>
<dbReference type="PANTHER" id="PTHR37984:SF5">
    <property type="entry name" value="PROTEIN NYNRIN-LIKE"/>
    <property type="match status" value="1"/>
</dbReference>